<dbReference type="AlphaFoldDB" id="A0AAV2ZJZ2"/>
<organism evidence="1 2">
    <name type="scientific">Pyxicephalus adspersus</name>
    <name type="common">African bullfrog</name>
    <dbReference type="NCBI Taxonomy" id="30357"/>
    <lineage>
        <taxon>Eukaryota</taxon>
        <taxon>Metazoa</taxon>
        <taxon>Chordata</taxon>
        <taxon>Craniata</taxon>
        <taxon>Vertebrata</taxon>
        <taxon>Euteleostomi</taxon>
        <taxon>Amphibia</taxon>
        <taxon>Batrachia</taxon>
        <taxon>Anura</taxon>
        <taxon>Neobatrachia</taxon>
        <taxon>Ranoidea</taxon>
        <taxon>Pyxicephalidae</taxon>
        <taxon>Pyxicephalinae</taxon>
        <taxon>Pyxicephalus</taxon>
    </lineage>
</organism>
<reference evidence="1" key="1">
    <citation type="thesis" date="2020" institute="ProQuest LLC" country="789 East Eisenhower Parkway, Ann Arbor, MI, USA">
        <title>Comparative Genomics and Chromosome Evolution.</title>
        <authorList>
            <person name="Mudd A.B."/>
        </authorList>
    </citation>
    <scope>NUCLEOTIDE SEQUENCE</scope>
    <source>
        <strain evidence="1">1538</strain>
        <tissue evidence="1">Blood</tissue>
    </source>
</reference>
<evidence type="ECO:0008006" key="3">
    <source>
        <dbReference type="Google" id="ProtNLM"/>
    </source>
</evidence>
<evidence type="ECO:0000313" key="1">
    <source>
        <dbReference type="EMBL" id="DBA13662.1"/>
    </source>
</evidence>
<dbReference type="Proteomes" id="UP001181693">
    <property type="component" value="Unassembled WGS sequence"/>
</dbReference>
<keyword evidence="2" id="KW-1185">Reference proteome</keyword>
<sequence>MLLVAMVGLLAVFGMRYSVLPRIFFPAGWSKSRQVKHNKFSVPSCCCHRNPVTSLILSVFYRPAILCSNFKNANPFRFRSHFSIIFLLCPHCLVPLYCHPTFQ</sequence>
<protein>
    <recommendedName>
        <fullName evidence="3">Secreted protein</fullName>
    </recommendedName>
</protein>
<gene>
    <name evidence="1" type="ORF">GDO54_018602</name>
</gene>
<comment type="caution">
    <text evidence="1">The sequence shown here is derived from an EMBL/GenBank/DDBJ whole genome shotgun (WGS) entry which is preliminary data.</text>
</comment>
<proteinExistence type="predicted"/>
<name>A0AAV2ZJZ2_PYXAD</name>
<evidence type="ECO:0000313" key="2">
    <source>
        <dbReference type="Proteomes" id="UP001181693"/>
    </source>
</evidence>
<accession>A0AAV2ZJZ2</accession>
<dbReference type="EMBL" id="DYDO01000063">
    <property type="protein sequence ID" value="DBA13662.1"/>
    <property type="molecule type" value="Genomic_DNA"/>
</dbReference>